<evidence type="ECO:0000313" key="2">
    <source>
        <dbReference type="Proteomes" id="UP000273159"/>
    </source>
</evidence>
<dbReference type="Proteomes" id="UP000273159">
    <property type="component" value="Unassembled WGS sequence"/>
</dbReference>
<protein>
    <submittedName>
        <fullName evidence="1">Uncharacterized protein</fullName>
    </submittedName>
</protein>
<gene>
    <name evidence="1" type="ORF">D7Z96_05075</name>
</gene>
<dbReference type="AlphaFoldDB" id="A0A3B0FWT0"/>
<comment type="caution">
    <text evidence="1">The sequence shown here is derived from an EMBL/GenBank/DDBJ whole genome shotgun (WGS) entry which is preliminary data.</text>
</comment>
<dbReference type="EMBL" id="RBNH01000003">
    <property type="protein sequence ID" value="RKO26121.1"/>
    <property type="molecule type" value="Genomic_DNA"/>
</dbReference>
<accession>A0A3B0FWT0</accession>
<reference evidence="1 2" key="1">
    <citation type="submission" date="2018-10" db="EMBL/GenBank/DDBJ databases">
        <title>Genome-guide identification and characterization of bacteria that degrade polycyclic aromatic hydrocarbons and resist hexavalent chromium simultaneously.</title>
        <authorList>
            <person name="Feng H."/>
        </authorList>
    </citation>
    <scope>NUCLEOTIDE SEQUENCE [LARGE SCALE GENOMIC DNA]</scope>
    <source>
        <strain evidence="1 2">J015</strain>
    </source>
</reference>
<reference evidence="2" key="2">
    <citation type="submission" date="2018-10" db="EMBL/GenBank/DDBJ databases">
        <authorList>
            <person name="Wang Y."/>
            <person name="Wang J."/>
            <person name="Yang X."/>
            <person name="Wang Z."/>
            <person name="Huang Y."/>
        </authorList>
    </citation>
    <scope>NUCLEOTIDE SEQUENCE [LARGE SCALE GENOMIC DNA]</scope>
    <source>
        <strain evidence="2">J015</strain>
    </source>
</reference>
<sequence length="99" mass="10925">MLEEVISNERFKTVDTAVLGNRAGTETAWTWLDNPSSAELAGILEKLADIAYERSKVEARVLSAFRQAVAGVLRAAFEDLNNIASPMAKKTQYHQLGMQ</sequence>
<proteinExistence type="predicted"/>
<name>A0A3B0FWT0_PSEPS</name>
<organism evidence="1 2">
    <name type="scientific">Pseudarthrobacter phenanthrenivorans</name>
    <name type="common">Arthrobacter phenanthrenivorans</name>
    <dbReference type="NCBI Taxonomy" id="361575"/>
    <lineage>
        <taxon>Bacteria</taxon>
        <taxon>Bacillati</taxon>
        <taxon>Actinomycetota</taxon>
        <taxon>Actinomycetes</taxon>
        <taxon>Micrococcales</taxon>
        <taxon>Micrococcaceae</taxon>
        <taxon>Pseudarthrobacter</taxon>
    </lineage>
</organism>
<evidence type="ECO:0000313" key="1">
    <source>
        <dbReference type="EMBL" id="RKO26121.1"/>
    </source>
</evidence>